<feature type="domain" description="Methyltransferase" evidence="1">
    <location>
        <begin position="44"/>
        <end position="131"/>
    </location>
</feature>
<dbReference type="PANTHER" id="PTHR43464:SF23">
    <property type="entry name" value="JUVENILE HORMONE ACID O-METHYLTRANSFERASE"/>
    <property type="match status" value="1"/>
</dbReference>
<dbReference type="PANTHER" id="PTHR43464">
    <property type="entry name" value="METHYLTRANSFERASE"/>
    <property type="match status" value="1"/>
</dbReference>
<protein>
    <submittedName>
        <fullName evidence="2">Class I SAM-dependent methyltransferase</fullName>
        <ecNumber evidence="2">2.1.1.222</ecNumber>
        <ecNumber evidence="2">2.1.1.64</ecNumber>
    </submittedName>
</protein>
<dbReference type="CDD" id="cd02440">
    <property type="entry name" value="AdoMet_MTases"/>
    <property type="match status" value="1"/>
</dbReference>
<evidence type="ECO:0000313" key="2">
    <source>
        <dbReference type="EMBL" id="MFL4469917.1"/>
    </source>
</evidence>
<dbReference type="EC" id="2.1.1.222" evidence="2"/>
<gene>
    <name evidence="2" type="ORF">ACERZ8_08590</name>
</gene>
<name>A0ABW8UW73_9RHOB</name>
<dbReference type="Proteomes" id="UP001627408">
    <property type="component" value="Unassembled WGS sequence"/>
</dbReference>
<dbReference type="EMBL" id="JBHDIY010000002">
    <property type="protein sequence ID" value="MFL4469917.1"/>
    <property type="molecule type" value="Genomic_DNA"/>
</dbReference>
<organism evidence="2 3">
    <name type="scientific">Tateyamaria armeniaca</name>
    <dbReference type="NCBI Taxonomy" id="2518930"/>
    <lineage>
        <taxon>Bacteria</taxon>
        <taxon>Pseudomonadati</taxon>
        <taxon>Pseudomonadota</taxon>
        <taxon>Alphaproteobacteria</taxon>
        <taxon>Rhodobacterales</taxon>
        <taxon>Roseobacteraceae</taxon>
        <taxon>Tateyamaria</taxon>
    </lineage>
</organism>
<keyword evidence="2" id="KW-0808">Transferase</keyword>
<dbReference type="SUPFAM" id="SSF53335">
    <property type="entry name" value="S-adenosyl-L-methionine-dependent methyltransferases"/>
    <property type="match status" value="1"/>
</dbReference>
<dbReference type="Gene3D" id="3.40.50.150">
    <property type="entry name" value="Vaccinia Virus protein VP39"/>
    <property type="match status" value="1"/>
</dbReference>
<proteinExistence type="predicted"/>
<accession>A0ABW8UW73</accession>
<dbReference type="RefSeq" id="WP_407591811.1">
    <property type="nucleotide sequence ID" value="NZ_JBHDIY010000002.1"/>
</dbReference>
<dbReference type="GO" id="GO:0102208">
    <property type="term" value="F:2-polyprenyl-6-hydroxyphenol methylase activity"/>
    <property type="evidence" value="ECO:0007669"/>
    <property type="project" value="UniProtKB-EC"/>
</dbReference>
<dbReference type="GO" id="GO:0032259">
    <property type="term" value="P:methylation"/>
    <property type="evidence" value="ECO:0007669"/>
    <property type="project" value="UniProtKB-KW"/>
</dbReference>
<keyword evidence="2" id="KW-0489">Methyltransferase</keyword>
<reference evidence="2 3" key="1">
    <citation type="submission" date="2024-08" db="EMBL/GenBank/DDBJ databases">
        <title>Tateyamaria sp. nov., isolated from marine algae.</title>
        <authorList>
            <person name="Choi B.J."/>
            <person name="Kim J.M."/>
            <person name="Lee J.K."/>
            <person name="Choi D.G."/>
            <person name="Bayburt H."/>
            <person name="Baek J.H."/>
            <person name="Han D.M."/>
            <person name="Jeon C.O."/>
        </authorList>
    </citation>
    <scope>NUCLEOTIDE SEQUENCE [LARGE SCALE GENOMIC DNA]</scope>
    <source>
        <strain evidence="2 3">KMU-156</strain>
    </source>
</reference>
<evidence type="ECO:0000313" key="3">
    <source>
        <dbReference type="Proteomes" id="UP001627408"/>
    </source>
</evidence>
<keyword evidence="3" id="KW-1185">Reference proteome</keyword>
<dbReference type="EC" id="2.1.1.64" evidence="2"/>
<dbReference type="InterPro" id="IPR041698">
    <property type="entry name" value="Methyltransf_25"/>
</dbReference>
<dbReference type="GO" id="GO:0061542">
    <property type="term" value="F:3-demethylubiquinol 3-O-methyltransferase activity"/>
    <property type="evidence" value="ECO:0007669"/>
    <property type="project" value="UniProtKB-EC"/>
</dbReference>
<sequence>MSDRETLSVYAAKADEYAKMTLGEEASPSLLRFIAGMPKGARTLDLGCGPGFAAGAMAAAGMEAHAWDPVPEMVAMAAARDGVTARKAVYADLTEVAAYDGIWCNFSMLHTPLTDWPDQFAAIARALKPGGLMHFGTKLGVGEKRDSIGRLYAYMTEEALTALLGQTGFDIEYSRTGEEAGLSGEIAPFIVLQARTSG</sequence>
<evidence type="ECO:0000259" key="1">
    <source>
        <dbReference type="Pfam" id="PF13649"/>
    </source>
</evidence>
<dbReference type="InterPro" id="IPR029063">
    <property type="entry name" value="SAM-dependent_MTases_sf"/>
</dbReference>
<dbReference type="Pfam" id="PF13649">
    <property type="entry name" value="Methyltransf_25"/>
    <property type="match status" value="1"/>
</dbReference>
<comment type="caution">
    <text evidence="2">The sequence shown here is derived from an EMBL/GenBank/DDBJ whole genome shotgun (WGS) entry which is preliminary data.</text>
</comment>